<evidence type="ECO:0000313" key="3">
    <source>
        <dbReference type="Proteomes" id="UP000518300"/>
    </source>
</evidence>
<feature type="transmembrane region" description="Helical" evidence="1">
    <location>
        <begin position="49"/>
        <end position="74"/>
    </location>
</feature>
<dbReference type="InterPro" id="IPR009937">
    <property type="entry name" value="Phage_holin_3_6"/>
</dbReference>
<keyword evidence="1" id="KW-1133">Transmembrane helix</keyword>
<comment type="caution">
    <text evidence="2">The sequence shown here is derived from an EMBL/GenBank/DDBJ whole genome shotgun (WGS) entry which is preliminary data.</text>
</comment>
<evidence type="ECO:0000256" key="1">
    <source>
        <dbReference type="SAM" id="Phobius"/>
    </source>
</evidence>
<proteinExistence type="predicted"/>
<gene>
    <name evidence="2" type="ORF">HG543_27075</name>
</gene>
<keyword evidence="3" id="KW-1185">Reference proteome</keyword>
<keyword evidence="1" id="KW-0472">Membrane</keyword>
<reference evidence="2 3" key="1">
    <citation type="submission" date="2020-04" db="EMBL/GenBank/DDBJ databases">
        <title>Draft genome of Pyxidicoccus fallax type strain.</title>
        <authorList>
            <person name="Whitworth D.E."/>
        </authorList>
    </citation>
    <scope>NUCLEOTIDE SEQUENCE [LARGE SCALE GENOMIC DNA]</scope>
    <source>
        <strain evidence="2 3">DSM 14698</strain>
    </source>
</reference>
<dbReference type="Pfam" id="PF07332">
    <property type="entry name" value="Phage_holin_3_6"/>
    <property type="match status" value="1"/>
</dbReference>
<dbReference type="AlphaFoldDB" id="A0A848LL76"/>
<name>A0A848LL76_9BACT</name>
<dbReference type="RefSeq" id="WP_169347762.1">
    <property type="nucleotide sequence ID" value="NZ_JABBJJ010000139.1"/>
</dbReference>
<feature type="transmembrane region" description="Helical" evidence="1">
    <location>
        <begin position="80"/>
        <end position="103"/>
    </location>
</feature>
<sequence length="153" mass="15950">MQMGSEQTDRGFSALVGRMADGFSRLVTQHLQLARLELAEDIKATGLDVAMIAAFVPFILVGYAFVCGALAAVLATWMGWAGALGGVGLVNLVGGAGGALWAVKRLQARRVMDDTSSELSRSMAAITHSAAGGPVNTVRGADSELFKEPQNGR</sequence>
<keyword evidence="1" id="KW-0812">Transmembrane</keyword>
<organism evidence="2 3">
    <name type="scientific">Pyxidicoccus fallax</name>
    <dbReference type="NCBI Taxonomy" id="394095"/>
    <lineage>
        <taxon>Bacteria</taxon>
        <taxon>Pseudomonadati</taxon>
        <taxon>Myxococcota</taxon>
        <taxon>Myxococcia</taxon>
        <taxon>Myxococcales</taxon>
        <taxon>Cystobacterineae</taxon>
        <taxon>Myxococcaceae</taxon>
        <taxon>Pyxidicoccus</taxon>
    </lineage>
</organism>
<dbReference type="Proteomes" id="UP000518300">
    <property type="component" value="Unassembled WGS sequence"/>
</dbReference>
<accession>A0A848LL76</accession>
<dbReference type="EMBL" id="JABBJJ010000139">
    <property type="protein sequence ID" value="NMO18498.1"/>
    <property type="molecule type" value="Genomic_DNA"/>
</dbReference>
<protein>
    <submittedName>
        <fullName evidence="2">Phage holin family protein</fullName>
    </submittedName>
</protein>
<evidence type="ECO:0000313" key="2">
    <source>
        <dbReference type="EMBL" id="NMO18498.1"/>
    </source>
</evidence>